<organism evidence="1 2">
    <name type="scientific">Nocardia albiluteola</name>
    <dbReference type="NCBI Taxonomy" id="2842303"/>
    <lineage>
        <taxon>Bacteria</taxon>
        <taxon>Bacillati</taxon>
        <taxon>Actinomycetota</taxon>
        <taxon>Actinomycetes</taxon>
        <taxon>Mycobacteriales</taxon>
        <taxon>Nocardiaceae</taxon>
        <taxon>Nocardia</taxon>
    </lineage>
</organism>
<dbReference type="EMBL" id="JAHKNI010000019">
    <property type="protein sequence ID" value="MBU3067104.1"/>
    <property type="molecule type" value="Genomic_DNA"/>
</dbReference>
<sequence length="160" mass="16687">MVLAVAGCGNGGQSGTSTTAARTLTPDQLWNPCSLPDAAVAATGVKADTKDTNPFGSAHTGWKGCNWNNDTYYLSVFANNHTMDQVRSSTSFHNIHDVDVPGRKAVSYTEGSNNSCGVDFATSQGVVEVIVRPSPGTPSTGHYCATALNTAHSLNSLIPK</sequence>
<comment type="caution">
    <text evidence="1">The sequence shown here is derived from an EMBL/GenBank/DDBJ whole genome shotgun (WGS) entry which is preliminary data.</text>
</comment>
<dbReference type="InterPro" id="IPR024520">
    <property type="entry name" value="DUF3558"/>
</dbReference>
<name>A0ABS6BA02_9NOCA</name>
<dbReference type="Proteomes" id="UP000733379">
    <property type="component" value="Unassembled WGS sequence"/>
</dbReference>
<proteinExistence type="predicted"/>
<keyword evidence="2" id="KW-1185">Reference proteome</keyword>
<accession>A0ABS6BA02</accession>
<reference evidence="1 2" key="1">
    <citation type="submission" date="2021-06" db="EMBL/GenBank/DDBJ databases">
        <title>Actinomycetes sequencing.</title>
        <authorList>
            <person name="Shan Q."/>
        </authorList>
    </citation>
    <scope>NUCLEOTIDE SEQUENCE [LARGE SCALE GENOMIC DNA]</scope>
    <source>
        <strain evidence="1 2">NEAU-G5</strain>
    </source>
</reference>
<evidence type="ECO:0000313" key="1">
    <source>
        <dbReference type="EMBL" id="MBU3067104.1"/>
    </source>
</evidence>
<protein>
    <submittedName>
        <fullName evidence="1">DUF3558 family protein</fullName>
    </submittedName>
</protein>
<dbReference type="Pfam" id="PF12079">
    <property type="entry name" value="DUF3558"/>
    <property type="match status" value="1"/>
</dbReference>
<gene>
    <name evidence="1" type="ORF">KO481_36990</name>
</gene>
<evidence type="ECO:0000313" key="2">
    <source>
        <dbReference type="Proteomes" id="UP000733379"/>
    </source>
</evidence>